<name>A0A165N4V0_9AGAM</name>
<dbReference type="Proteomes" id="UP000076761">
    <property type="component" value="Unassembled WGS sequence"/>
</dbReference>
<dbReference type="STRING" id="1314782.A0A165N4V0"/>
<feature type="compositionally biased region" description="Polar residues" evidence="1">
    <location>
        <begin position="523"/>
        <end position="534"/>
    </location>
</feature>
<dbReference type="InParanoid" id="A0A165N4V0"/>
<feature type="region of interest" description="Disordered" evidence="1">
    <location>
        <begin position="168"/>
        <end position="198"/>
    </location>
</feature>
<accession>A0A165N4V0</accession>
<dbReference type="EMBL" id="KV425648">
    <property type="protein sequence ID" value="KZT19179.1"/>
    <property type="molecule type" value="Genomic_DNA"/>
</dbReference>
<feature type="region of interest" description="Disordered" evidence="1">
    <location>
        <begin position="26"/>
        <end position="56"/>
    </location>
</feature>
<protein>
    <submittedName>
        <fullName evidence="2">Uncharacterized protein</fullName>
    </submittedName>
</protein>
<dbReference type="OrthoDB" id="3218262at2759"/>
<feature type="compositionally biased region" description="Polar residues" evidence="1">
    <location>
        <begin position="399"/>
        <end position="409"/>
    </location>
</feature>
<feature type="region of interest" description="Disordered" evidence="1">
    <location>
        <begin position="384"/>
        <end position="416"/>
    </location>
</feature>
<evidence type="ECO:0000313" key="2">
    <source>
        <dbReference type="EMBL" id="KZT19179.1"/>
    </source>
</evidence>
<feature type="compositionally biased region" description="Low complexity" evidence="1">
    <location>
        <begin position="33"/>
        <end position="44"/>
    </location>
</feature>
<feature type="compositionally biased region" description="Polar residues" evidence="1">
    <location>
        <begin position="604"/>
        <end position="615"/>
    </location>
</feature>
<feature type="region of interest" description="Disordered" evidence="1">
    <location>
        <begin position="225"/>
        <end position="254"/>
    </location>
</feature>
<reference evidence="2 3" key="1">
    <citation type="journal article" date="2016" name="Mol. Biol. Evol.">
        <title>Comparative Genomics of Early-Diverging Mushroom-Forming Fungi Provides Insights into the Origins of Lignocellulose Decay Capabilities.</title>
        <authorList>
            <person name="Nagy L.G."/>
            <person name="Riley R."/>
            <person name="Tritt A."/>
            <person name="Adam C."/>
            <person name="Daum C."/>
            <person name="Floudas D."/>
            <person name="Sun H."/>
            <person name="Yadav J.S."/>
            <person name="Pangilinan J."/>
            <person name="Larsson K.H."/>
            <person name="Matsuura K."/>
            <person name="Barry K."/>
            <person name="Labutti K."/>
            <person name="Kuo R."/>
            <person name="Ohm R.A."/>
            <person name="Bhattacharya S.S."/>
            <person name="Shirouzu T."/>
            <person name="Yoshinaga Y."/>
            <person name="Martin F.M."/>
            <person name="Grigoriev I.V."/>
            <person name="Hibbett D.S."/>
        </authorList>
    </citation>
    <scope>NUCLEOTIDE SEQUENCE [LARGE SCALE GENOMIC DNA]</scope>
    <source>
        <strain evidence="2 3">HHB14362 ss-1</strain>
    </source>
</reference>
<organism evidence="2 3">
    <name type="scientific">Neolentinus lepideus HHB14362 ss-1</name>
    <dbReference type="NCBI Taxonomy" id="1314782"/>
    <lineage>
        <taxon>Eukaryota</taxon>
        <taxon>Fungi</taxon>
        <taxon>Dikarya</taxon>
        <taxon>Basidiomycota</taxon>
        <taxon>Agaricomycotina</taxon>
        <taxon>Agaricomycetes</taxon>
        <taxon>Gloeophyllales</taxon>
        <taxon>Gloeophyllaceae</taxon>
        <taxon>Neolentinus</taxon>
    </lineage>
</organism>
<feature type="region of interest" description="Disordered" evidence="1">
    <location>
        <begin position="295"/>
        <end position="348"/>
    </location>
</feature>
<feature type="region of interest" description="Disordered" evidence="1">
    <location>
        <begin position="500"/>
        <end position="615"/>
    </location>
</feature>
<sequence length="615" mass="67765">MNSGSNPLFRGMSTVYTPLFPATARPEPYHPLSSSESSTSTSTTLPANRRPRGQPYNDYLSSRYLALACLPVELHPASRSPSPSSEFRVAAIRKDIQRAAEDAGWDTSSTKWPHVSRRCKLAGTTGRWRASDRKEKGRRCEIYSARKLPEREEDWLAWERKVLERREGERLRSKGKGKEKAADEKELVKDQRPRQQRKRVAEIVDRVTNWQANVQWESYEIGSKDARARQAAEEAPPQIPSSEAMEDGNIRPEGLVQSSLGFPVIKRSSQGQLAGKGSKGKFESQTLGTGLYPVYEEPVPERVPMRSGPSSQAEHRERDVLDTDPPVEDSTNQPQKRISDVPESSFFPPSFPTHIQTSTPTGLKQKPLLIPTSAVVYSSLDKFPPRSVSPRRTHINHQPVGTSSSSPLTNKRARPLTPISDDVRMRSSSQTMPPTSLTPVLKKARTMGEIPVVRVEPPSMSSGNLSRKTGGAFDRVGSSPAIPSTPHRNEKLPTLNELLSSRGSGKNGKTKHTKLKIAPSSGGKETQSQLQSRANPYKPLQSLTEVPEVSQEGVQDFGPRPMKADVQPMALTRTSSLASPALGPSTPDPRDGPLIVLAPESPTMRFTQHPSAFLP</sequence>
<dbReference type="AlphaFoldDB" id="A0A165N4V0"/>
<evidence type="ECO:0000256" key="1">
    <source>
        <dbReference type="SAM" id="MobiDB-lite"/>
    </source>
</evidence>
<proteinExistence type="predicted"/>
<gene>
    <name evidence="2" type="ORF">NEOLEDRAFT_1142457</name>
</gene>
<evidence type="ECO:0000313" key="3">
    <source>
        <dbReference type="Proteomes" id="UP000076761"/>
    </source>
</evidence>
<keyword evidence="3" id="KW-1185">Reference proteome</keyword>